<dbReference type="Pfam" id="PF01261">
    <property type="entry name" value="AP_endonuc_2"/>
    <property type="match status" value="1"/>
</dbReference>
<dbReference type="AlphaFoldDB" id="A0A8J3JYY1"/>
<dbReference type="Proteomes" id="UP000619293">
    <property type="component" value="Unassembled WGS sequence"/>
</dbReference>
<dbReference type="PANTHER" id="PTHR12110:SF52">
    <property type="entry name" value="XYLOSE ISOMERASE"/>
    <property type="match status" value="1"/>
</dbReference>
<evidence type="ECO:0000313" key="4">
    <source>
        <dbReference type="Proteomes" id="UP000619293"/>
    </source>
</evidence>
<dbReference type="InterPro" id="IPR050312">
    <property type="entry name" value="IolE/XylAMocC-like"/>
</dbReference>
<gene>
    <name evidence="3" type="ORF">Cch02nite_71060</name>
</gene>
<reference evidence="3 4" key="1">
    <citation type="submission" date="2021-01" db="EMBL/GenBank/DDBJ databases">
        <title>Whole genome shotgun sequence of Catellatospora chokoriensis NBRC 107358.</title>
        <authorList>
            <person name="Komaki H."/>
            <person name="Tamura T."/>
        </authorList>
    </citation>
    <scope>NUCLEOTIDE SEQUENCE [LARGE SCALE GENOMIC DNA]</scope>
    <source>
        <strain evidence="3 4">NBRC 107358</strain>
    </source>
</reference>
<dbReference type="NCBIfam" id="NF035938">
    <property type="entry name" value="EboA_domain"/>
    <property type="match status" value="1"/>
</dbReference>
<accession>A0A8J3JYY1</accession>
<keyword evidence="4" id="KW-1185">Reference proteome</keyword>
<comment type="caution">
    <text evidence="3">The sequence shown here is derived from an EMBL/GenBank/DDBJ whole genome shotgun (WGS) entry which is preliminary data.</text>
</comment>
<evidence type="ECO:0000313" key="3">
    <source>
        <dbReference type="EMBL" id="GIF93662.1"/>
    </source>
</evidence>
<proteinExistence type="predicted"/>
<organism evidence="3 4">
    <name type="scientific">Catellatospora chokoriensis</name>
    <dbReference type="NCBI Taxonomy" id="310353"/>
    <lineage>
        <taxon>Bacteria</taxon>
        <taxon>Bacillati</taxon>
        <taxon>Actinomycetota</taxon>
        <taxon>Actinomycetes</taxon>
        <taxon>Micromonosporales</taxon>
        <taxon>Micromonosporaceae</taxon>
        <taxon>Catellatospora</taxon>
    </lineage>
</organism>
<protein>
    <recommendedName>
        <fullName evidence="2">Xylose isomerase-like TIM barrel domain-containing protein</fullName>
    </recommendedName>
</protein>
<dbReference type="EMBL" id="BONG01000069">
    <property type="protein sequence ID" value="GIF93662.1"/>
    <property type="molecule type" value="Genomic_DNA"/>
</dbReference>
<feature type="domain" description="Xylose isomerase-like TIM barrel" evidence="2">
    <location>
        <begin position="22"/>
        <end position="273"/>
    </location>
</feature>
<dbReference type="InterPro" id="IPR036237">
    <property type="entry name" value="Xyl_isomerase-like_sf"/>
</dbReference>
<dbReference type="Gene3D" id="3.20.20.150">
    <property type="entry name" value="Divalent-metal-dependent TIM barrel enzymes"/>
    <property type="match status" value="1"/>
</dbReference>
<dbReference type="InterPro" id="IPR013022">
    <property type="entry name" value="Xyl_isomerase-like_TIM-brl"/>
</dbReference>
<name>A0A8J3JYY1_9ACTN</name>
<dbReference type="PANTHER" id="PTHR12110">
    <property type="entry name" value="HYDROXYPYRUVATE ISOMERASE"/>
    <property type="match status" value="1"/>
</dbReference>
<sequence length="502" mass="53358">MNLRFGYGTNGFANHRLGDALAVLADLGYDGVALTLDHHHLDPYAPGLARRVSGLATRLMELGLSVVVETGARYLLDPRRKHAPTLLHDEREVRLDFLLRAVSIASDLGAEAVSCWSGVRPPAVDAQLAWDRLVDGCARLTEAASKAGVPVGFEPEPGMFVQDLSGWRALHRALGMPRAFGLTLDLGHCRCLEPEPVADCVVAAAPWLVNVQIEDMRRGVHEHLEFGEGEIDFPPVLRALADAGYRGLVGVELPRHSHAAPDVARRSLTFLRAAAGQSGTATDRPAATPGMRAPGQRRPAGAVPAPEVLRAALAGVDDGGWLDEALRRVAADPSVISRLFPAAARRCGRAEVLPGWTADEAARAVLLAMLPAERAAVQARALYRHGDAAEKRAVLRALPLLPVGASAVELLHDAIRTNDTRLVAAALGPYAAHLDAAAWRQAVVKCVFMGIALSCVDDLDHRADSELAAMLAGVADERHAAGRELPADAAALLARLKAEKGI</sequence>
<evidence type="ECO:0000256" key="1">
    <source>
        <dbReference type="SAM" id="MobiDB-lite"/>
    </source>
</evidence>
<dbReference type="InterPro" id="IPR047715">
    <property type="entry name" value="EboA_dom"/>
</dbReference>
<evidence type="ECO:0000259" key="2">
    <source>
        <dbReference type="Pfam" id="PF01261"/>
    </source>
</evidence>
<dbReference type="SUPFAM" id="SSF51658">
    <property type="entry name" value="Xylose isomerase-like"/>
    <property type="match status" value="1"/>
</dbReference>
<feature type="region of interest" description="Disordered" evidence="1">
    <location>
        <begin position="276"/>
        <end position="302"/>
    </location>
</feature>
<dbReference type="RefSeq" id="WP_191837566.1">
    <property type="nucleotide sequence ID" value="NZ_BAAALB010000033.1"/>
</dbReference>